<reference evidence="3" key="2">
    <citation type="submission" date="2019-09" db="UniProtKB">
        <authorList>
            <consortium name="WormBaseParasite"/>
        </authorList>
    </citation>
    <scope>IDENTIFICATION</scope>
</reference>
<dbReference type="Proteomes" id="UP000050761">
    <property type="component" value="Unassembled WGS sequence"/>
</dbReference>
<reference evidence="1 2" key="1">
    <citation type="submission" date="2018-11" db="EMBL/GenBank/DDBJ databases">
        <authorList>
            <consortium name="Pathogen Informatics"/>
        </authorList>
    </citation>
    <scope>NUCLEOTIDE SEQUENCE [LARGE SCALE GENOMIC DNA]</scope>
</reference>
<evidence type="ECO:0000313" key="2">
    <source>
        <dbReference type="Proteomes" id="UP000050761"/>
    </source>
</evidence>
<name>A0A183G3U5_HELPZ</name>
<gene>
    <name evidence="1" type="ORF">HPBE_LOCUS16116</name>
</gene>
<evidence type="ECO:0000313" key="1">
    <source>
        <dbReference type="EMBL" id="VDP05004.1"/>
    </source>
</evidence>
<evidence type="ECO:0000313" key="3">
    <source>
        <dbReference type="WBParaSite" id="HPBE_0001611701-mRNA-1"/>
    </source>
</evidence>
<dbReference type="EMBL" id="UZAH01029234">
    <property type="protein sequence ID" value="VDP05004.1"/>
    <property type="molecule type" value="Genomic_DNA"/>
</dbReference>
<proteinExistence type="predicted"/>
<accession>A0A183G3U5</accession>
<protein>
    <submittedName>
        <fullName evidence="3">Phage protein</fullName>
    </submittedName>
</protein>
<dbReference type="WBParaSite" id="HPBE_0001611701-mRNA-1">
    <property type="protein sequence ID" value="HPBE_0001611701-mRNA-1"/>
    <property type="gene ID" value="HPBE_0001611701"/>
</dbReference>
<organism evidence="2 3">
    <name type="scientific">Heligmosomoides polygyrus</name>
    <name type="common">Parasitic roundworm</name>
    <dbReference type="NCBI Taxonomy" id="6339"/>
    <lineage>
        <taxon>Eukaryota</taxon>
        <taxon>Metazoa</taxon>
        <taxon>Ecdysozoa</taxon>
        <taxon>Nematoda</taxon>
        <taxon>Chromadorea</taxon>
        <taxon>Rhabditida</taxon>
        <taxon>Rhabditina</taxon>
        <taxon>Rhabditomorpha</taxon>
        <taxon>Strongyloidea</taxon>
        <taxon>Heligmosomidae</taxon>
        <taxon>Heligmosomoides</taxon>
    </lineage>
</organism>
<keyword evidence="2" id="KW-1185">Reference proteome</keyword>
<sequence>MPCPYEPAHGPEDHVIRSTYHVLFLCQTCGNSDIFQWRARAEEELPRHFGSGYDVKRTVFYIYYEAEAEIMVLFLNCDVLVIQ</sequence>
<dbReference type="AlphaFoldDB" id="A0A183G3U5"/>
<accession>A0A3P8BIB8</accession>